<reference evidence="11" key="1">
    <citation type="submission" date="2016-05" db="EMBL/GenBank/DDBJ databases">
        <authorList>
            <person name="Baek K."/>
            <person name="Yang S.-J."/>
        </authorList>
    </citation>
    <scope>NUCLEOTIDE SEQUENCE [LARGE SCALE GENOMIC DNA]</scope>
    <source>
        <strain evidence="11">ST58-10</strain>
    </source>
</reference>
<evidence type="ECO:0000256" key="6">
    <source>
        <dbReference type="ARBA" id="ARBA00022801"/>
    </source>
</evidence>
<dbReference type="NCBIfam" id="TIGR01573">
    <property type="entry name" value="cas2"/>
    <property type="match status" value="1"/>
</dbReference>
<organism evidence="10 11">
    <name type="scientific">Marinobacterium aestuarii</name>
    <dbReference type="NCBI Taxonomy" id="1821621"/>
    <lineage>
        <taxon>Bacteria</taxon>
        <taxon>Pseudomonadati</taxon>
        <taxon>Pseudomonadota</taxon>
        <taxon>Gammaproteobacteria</taxon>
        <taxon>Oceanospirillales</taxon>
        <taxon>Oceanospirillaceae</taxon>
        <taxon>Marinobacterium</taxon>
    </lineage>
</organism>
<dbReference type="GO" id="GO:0004521">
    <property type="term" value="F:RNA endonuclease activity"/>
    <property type="evidence" value="ECO:0007669"/>
    <property type="project" value="InterPro"/>
</dbReference>
<comment type="cofactor">
    <cofactor evidence="1 9">
        <name>Mg(2+)</name>
        <dbReference type="ChEBI" id="CHEBI:18420"/>
    </cofactor>
</comment>
<dbReference type="EC" id="3.1.-.-" evidence="9"/>
<feature type="binding site" evidence="9">
    <location>
        <position position="11"/>
    </location>
    <ligand>
        <name>Mg(2+)</name>
        <dbReference type="ChEBI" id="CHEBI:18420"/>
        <note>catalytic</note>
    </ligand>
</feature>
<evidence type="ECO:0000256" key="9">
    <source>
        <dbReference type="HAMAP-Rule" id="MF_01471"/>
    </source>
</evidence>
<keyword evidence="7 9" id="KW-0460">Magnesium</keyword>
<dbReference type="GO" id="GO:0016787">
    <property type="term" value="F:hydrolase activity"/>
    <property type="evidence" value="ECO:0007669"/>
    <property type="project" value="UniProtKB-KW"/>
</dbReference>
<gene>
    <name evidence="9" type="primary">cas2</name>
    <name evidence="10" type="ORF">A8C75_06775</name>
</gene>
<dbReference type="KEGG" id="mars:A8C75_06775"/>
<evidence type="ECO:0000256" key="8">
    <source>
        <dbReference type="ARBA" id="ARBA00023118"/>
    </source>
</evidence>
<dbReference type="GO" id="GO:0043571">
    <property type="term" value="P:maintenance of CRISPR repeat elements"/>
    <property type="evidence" value="ECO:0007669"/>
    <property type="project" value="UniProtKB-UniRule"/>
</dbReference>
<evidence type="ECO:0000256" key="4">
    <source>
        <dbReference type="ARBA" id="ARBA00022723"/>
    </source>
</evidence>
<proteinExistence type="inferred from homology"/>
<dbReference type="RefSeq" id="WP_067379801.1">
    <property type="nucleotide sequence ID" value="NZ_CP015839.1"/>
</dbReference>
<accession>A0A1A9EVN1</accession>
<dbReference type="GO" id="GO:0046872">
    <property type="term" value="F:metal ion binding"/>
    <property type="evidence" value="ECO:0007669"/>
    <property type="project" value="UniProtKB-UniRule"/>
</dbReference>
<keyword evidence="5 9" id="KW-0255">Endonuclease</keyword>
<protein>
    <recommendedName>
        <fullName evidence="9">CRISPR-associated endoribonuclease Cas2</fullName>
        <ecNumber evidence="9">3.1.-.-</ecNumber>
    </recommendedName>
</protein>
<dbReference type="HAMAP" id="MF_01471">
    <property type="entry name" value="Cas2"/>
    <property type="match status" value="1"/>
</dbReference>
<dbReference type="EMBL" id="CP015839">
    <property type="protein sequence ID" value="ANG62224.1"/>
    <property type="molecule type" value="Genomic_DNA"/>
</dbReference>
<evidence type="ECO:0000256" key="5">
    <source>
        <dbReference type="ARBA" id="ARBA00022759"/>
    </source>
</evidence>
<keyword evidence="3 9" id="KW-0540">Nuclease</keyword>
<keyword evidence="11" id="KW-1185">Reference proteome</keyword>
<evidence type="ECO:0000313" key="11">
    <source>
        <dbReference type="Proteomes" id="UP000078070"/>
    </source>
</evidence>
<dbReference type="GO" id="GO:0051607">
    <property type="term" value="P:defense response to virus"/>
    <property type="evidence" value="ECO:0007669"/>
    <property type="project" value="UniProtKB-UniRule"/>
</dbReference>
<evidence type="ECO:0000313" key="10">
    <source>
        <dbReference type="EMBL" id="ANG62224.1"/>
    </source>
</evidence>
<dbReference type="InterPro" id="IPR021127">
    <property type="entry name" value="CRISPR_associated_Cas2"/>
</dbReference>
<dbReference type="Pfam" id="PF09827">
    <property type="entry name" value="CRISPR_Cas2"/>
    <property type="match status" value="1"/>
</dbReference>
<evidence type="ECO:0000256" key="3">
    <source>
        <dbReference type="ARBA" id="ARBA00022722"/>
    </source>
</evidence>
<dbReference type="CDD" id="cd09725">
    <property type="entry name" value="Cas2_I_II_III"/>
    <property type="match status" value="1"/>
</dbReference>
<evidence type="ECO:0000256" key="7">
    <source>
        <dbReference type="ARBA" id="ARBA00022842"/>
    </source>
</evidence>
<comment type="similarity">
    <text evidence="2 9">Belongs to the CRISPR-associated endoribonuclease Cas2 protein family.</text>
</comment>
<dbReference type="Proteomes" id="UP000078070">
    <property type="component" value="Chromosome"/>
</dbReference>
<evidence type="ECO:0000256" key="1">
    <source>
        <dbReference type="ARBA" id="ARBA00001946"/>
    </source>
</evidence>
<dbReference type="AlphaFoldDB" id="A0A1A9EVN1"/>
<evidence type="ECO:0000256" key="2">
    <source>
        <dbReference type="ARBA" id="ARBA00009959"/>
    </source>
</evidence>
<dbReference type="STRING" id="1821621.A8C75_06775"/>
<sequence length="118" mass="13650">MTSHWYLLAYDIRSPRRLQRLQRFLRTQAYVLQESVFAWQGDDEALAILQVQLLKLIRPGEDDLRGYRIPANTLIHFWGASPFLEGVFDNGYPAHQLHDFKQSSSVTHPDIMAADTHA</sequence>
<keyword evidence="4 9" id="KW-0479">Metal-binding</keyword>
<reference evidence="10 11" key="2">
    <citation type="journal article" date="2018" name="Int. J. Syst. Evol. Microbiol.">
        <title>Marinobacterium aestuarii sp. nov., a benzene-degrading marine bacterium isolated from estuary sediment.</title>
        <authorList>
            <person name="Bae S.S."/>
            <person name="Jung J."/>
            <person name="Chung D."/>
            <person name="Baek K."/>
        </authorList>
    </citation>
    <scope>NUCLEOTIDE SEQUENCE [LARGE SCALE GENOMIC DNA]</scope>
    <source>
        <strain evidence="10 11">ST58-10</strain>
    </source>
</reference>
<dbReference type="OrthoDB" id="6006530at2"/>
<keyword evidence="6 9" id="KW-0378">Hydrolase</keyword>
<keyword evidence="8 9" id="KW-0051">Antiviral defense</keyword>
<comment type="subunit">
    <text evidence="9">Homodimer, forms a heterotetramer with a Cas1 homodimer.</text>
</comment>
<dbReference type="Gene3D" id="3.30.70.240">
    <property type="match status" value="1"/>
</dbReference>
<dbReference type="SUPFAM" id="SSF143430">
    <property type="entry name" value="TTP0101/SSO1404-like"/>
    <property type="match status" value="1"/>
</dbReference>
<comment type="function">
    <text evidence="9">CRISPR (clustered regularly interspaced short palindromic repeat), is an adaptive immune system that provides protection against mobile genetic elements (viruses, transposable elements and conjugative plasmids). CRISPR clusters contain sequences complementary to antecedent mobile elements and target invading nucleic acids. CRISPR clusters are transcribed and processed into CRISPR RNA (crRNA). Functions as a ssRNA-specific endoribonuclease. Involved in the integration of spacer DNA into the CRISPR cassette.</text>
</comment>
<dbReference type="InterPro" id="IPR019199">
    <property type="entry name" value="Virulence_VapD/CRISPR_Cas2"/>
</dbReference>
<name>A0A1A9EVN1_9GAMM</name>